<dbReference type="OrthoDB" id="5057046at2759"/>
<protein>
    <submittedName>
        <fullName evidence="3">Uncharacterized protein</fullName>
    </submittedName>
</protein>
<feature type="region of interest" description="Disordered" evidence="2">
    <location>
        <begin position="201"/>
        <end position="234"/>
    </location>
</feature>
<gene>
    <name evidence="3" type="ORF">FLONG3_943</name>
</gene>
<reference evidence="3 4" key="1">
    <citation type="journal article" date="2018" name="PLoS Pathog.">
        <title>Evolution of structural diversity of trichothecenes, a family of toxins produced by plant pathogenic and entomopathogenic fungi.</title>
        <authorList>
            <person name="Proctor R.H."/>
            <person name="McCormick S.P."/>
            <person name="Kim H.S."/>
            <person name="Cardoza R.E."/>
            <person name="Stanley A.M."/>
            <person name="Lindo L."/>
            <person name="Kelly A."/>
            <person name="Brown D.W."/>
            <person name="Lee T."/>
            <person name="Vaughan M.M."/>
            <person name="Alexander N.J."/>
            <person name="Busman M."/>
            <person name="Gutierrez S."/>
        </authorList>
    </citation>
    <scope>NUCLEOTIDE SEQUENCE [LARGE SCALE GENOMIC DNA]</scope>
    <source>
        <strain evidence="3 4">NRRL 20695</strain>
    </source>
</reference>
<dbReference type="AlphaFoldDB" id="A0A395T8E4"/>
<evidence type="ECO:0000313" key="3">
    <source>
        <dbReference type="EMBL" id="RGP80931.1"/>
    </source>
</evidence>
<evidence type="ECO:0000256" key="2">
    <source>
        <dbReference type="SAM" id="MobiDB-lite"/>
    </source>
</evidence>
<evidence type="ECO:0000313" key="4">
    <source>
        <dbReference type="Proteomes" id="UP000266234"/>
    </source>
</evidence>
<accession>A0A395T8E4</accession>
<comment type="caution">
    <text evidence="3">The sequence shown here is derived from an EMBL/GenBank/DDBJ whole genome shotgun (WGS) entry which is preliminary data.</text>
</comment>
<dbReference type="Proteomes" id="UP000266234">
    <property type="component" value="Unassembled WGS sequence"/>
</dbReference>
<organism evidence="3 4">
    <name type="scientific">Fusarium longipes</name>
    <dbReference type="NCBI Taxonomy" id="694270"/>
    <lineage>
        <taxon>Eukaryota</taxon>
        <taxon>Fungi</taxon>
        <taxon>Dikarya</taxon>
        <taxon>Ascomycota</taxon>
        <taxon>Pezizomycotina</taxon>
        <taxon>Sordariomycetes</taxon>
        <taxon>Hypocreomycetidae</taxon>
        <taxon>Hypocreales</taxon>
        <taxon>Nectriaceae</taxon>
        <taxon>Fusarium</taxon>
    </lineage>
</organism>
<dbReference type="STRING" id="694270.A0A395T8E4"/>
<feature type="coiled-coil region" evidence="1">
    <location>
        <begin position="247"/>
        <end position="342"/>
    </location>
</feature>
<dbReference type="EMBL" id="PXOG01000019">
    <property type="protein sequence ID" value="RGP80931.1"/>
    <property type="molecule type" value="Genomic_DNA"/>
</dbReference>
<keyword evidence="4" id="KW-1185">Reference proteome</keyword>
<feature type="compositionally biased region" description="Basic and acidic residues" evidence="2">
    <location>
        <begin position="222"/>
        <end position="234"/>
    </location>
</feature>
<feature type="compositionally biased region" description="Pro residues" evidence="2">
    <location>
        <begin position="202"/>
        <end position="219"/>
    </location>
</feature>
<name>A0A395T8E4_9HYPO</name>
<keyword evidence="1" id="KW-0175">Coiled coil</keyword>
<sequence length="367" mass="40743">MSSSPCLDIHHSTKAVIRWQSDDTTRTLIKPDPKVSSITLVTRFDKTCAFFELSIPLKLKGIDTTTSITLRTCASTIASLDLVKNPTVPNPIEKEFGSTSLCLALTLKRHLDVLVPTPALEPLSPARAHSGAVLDAVRDLCQVTAFSIYIEARAAPSGPGFQSISDAISQGAYESSNSSGYQLASMYAGLGAKSVTLLIEPTLPPPSYDDTDPPPPPPIESYNDRKRPRQDSDAERHNEITLIWNELRAIKEAKICDEKRIEALEKENTELRQGMDKFRERCDALEKSQQDLKHSFEILETANEKFTDTATEALLDTFDSELTELRDDMRAMEEAVEFIQEGQVSDDSVKRIKDAVVQHFATRLFAE</sequence>
<proteinExistence type="predicted"/>
<evidence type="ECO:0000256" key="1">
    <source>
        <dbReference type="SAM" id="Coils"/>
    </source>
</evidence>